<name>A0A0E3SHI8_9EURY</name>
<keyword evidence="1" id="KW-0812">Transmembrane</keyword>
<dbReference type="EMBL" id="CP009516">
    <property type="protein sequence ID" value="AKB79243.1"/>
    <property type="molecule type" value="Genomic_DNA"/>
</dbReference>
<keyword evidence="1" id="KW-1133">Transmembrane helix</keyword>
<dbReference type="KEGG" id="mhor:MSHOH_2760"/>
<dbReference type="PRINTS" id="PR00111">
    <property type="entry name" value="ABHYDROLASE"/>
</dbReference>
<dbReference type="Proteomes" id="UP000033101">
    <property type="component" value="Chromosome"/>
</dbReference>
<sequence>MRSLRVANMPGLKPGYSDYKLEVVFLKEVKKRSRNILLIILAFLICSTVILIALTYPNYHETMTEAEKQLIANSTILKTEYGDIEYTVEGEGKPVLLLHGAGGGYDQGLWVGKVFFGDDYKFISVSRYGYLRSSIPDNASIELQATAYKNLLDNLSIDKVIVVGASAGGPSATQFANDYPDRCSALILISAVSMGPAPGDQDPFYVSIIHIIQQSDYVYWLFTRFFQPAILNLMGIPTEVYETFNPEQKELAQEMLDIMHPMSQRYKGTVNDEKMIEFYTVPAGNLRAPTLIIHAKDDALVSYKHAENAHSKINQSQLVLYDTSGHGMLSQMNGTRVLVREFVTESAS</sequence>
<evidence type="ECO:0000259" key="2">
    <source>
        <dbReference type="Pfam" id="PF00561"/>
    </source>
</evidence>
<feature type="domain" description="AB hydrolase-1" evidence="2">
    <location>
        <begin position="93"/>
        <end position="327"/>
    </location>
</feature>
<dbReference type="Gene3D" id="3.40.50.1820">
    <property type="entry name" value="alpha/beta hydrolase"/>
    <property type="match status" value="1"/>
</dbReference>
<dbReference type="AlphaFoldDB" id="A0A0E3SHI8"/>
<reference evidence="3 4" key="1">
    <citation type="submission" date="2014-07" db="EMBL/GenBank/DDBJ databases">
        <title>Methanogenic archaea and the global carbon cycle.</title>
        <authorList>
            <person name="Henriksen J.R."/>
            <person name="Luke J."/>
            <person name="Reinhart S."/>
            <person name="Benedict M.N."/>
            <person name="Youngblut N.D."/>
            <person name="Metcalf M.E."/>
            <person name="Whitaker R.J."/>
            <person name="Metcalf W.W."/>
        </authorList>
    </citation>
    <scope>NUCLEOTIDE SEQUENCE [LARGE SCALE GENOMIC DNA]</scope>
    <source>
        <strain evidence="3 4">HB-1</strain>
    </source>
</reference>
<organism evidence="3 4">
    <name type="scientific">Methanosarcina horonobensis HB-1 = JCM 15518</name>
    <dbReference type="NCBI Taxonomy" id="1434110"/>
    <lineage>
        <taxon>Archaea</taxon>
        <taxon>Methanobacteriati</taxon>
        <taxon>Methanobacteriota</taxon>
        <taxon>Stenosarchaea group</taxon>
        <taxon>Methanomicrobia</taxon>
        <taxon>Methanosarcinales</taxon>
        <taxon>Methanosarcinaceae</taxon>
        <taxon>Methanosarcina</taxon>
    </lineage>
</organism>
<dbReference type="PATRIC" id="fig|1434110.4.peg.3564"/>
<dbReference type="PANTHER" id="PTHR43433:SF5">
    <property type="entry name" value="AB HYDROLASE-1 DOMAIN-CONTAINING PROTEIN"/>
    <property type="match status" value="1"/>
</dbReference>
<proteinExistence type="predicted"/>
<protein>
    <submittedName>
        <fullName evidence="3">Aromatic hydrocarbon catabolism protein</fullName>
    </submittedName>
</protein>
<dbReference type="HOGENOM" id="CLU_020336_49_1_2"/>
<accession>A0A0E3SHI8</accession>
<dbReference type="InterPro" id="IPR029058">
    <property type="entry name" value="AB_hydrolase_fold"/>
</dbReference>
<dbReference type="SUPFAM" id="SSF53474">
    <property type="entry name" value="alpha/beta-Hydrolases"/>
    <property type="match status" value="1"/>
</dbReference>
<evidence type="ECO:0000313" key="3">
    <source>
        <dbReference type="EMBL" id="AKB79243.1"/>
    </source>
</evidence>
<dbReference type="InterPro" id="IPR050471">
    <property type="entry name" value="AB_hydrolase"/>
</dbReference>
<dbReference type="InterPro" id="IPR000073">
    <property type="entry name" value="AB_hydrolase_1"/>
</dbReference>
<evidence type="ECO:0000313" key="4">
    <source>
        <dbReference type="Proteomes" id="UP000033101"/>
    </source>
</evidence>
<dbReference type="PANTHER" id="PTHR43433">
    <property type="entry name" value="HYDROLASE, ALPHA/BETA FOLD FAMILY PROTEIN"/>
    <property type="match status" value="1"/>
</dbReference>
<dbReference type="STRING" id="1434110.MSHOH_2760"/>
<feature type="transmembrane region" description="Helical" evidence="1">
    <location>
        <begin position="36"/>
        <end position="56"/>
    </location>
</feature>
<keyword evidence="1" id="KW-0472">Membrane</keyword>
<keyword evidence="4" id="KW-1185">Reference proteome</keyword>
<dbReference type="Pfam" id="PF00561">
    <property type="entry name" value="Abhydrolase_1"/>
    <property type="match status" value="1"/>
</dbReference>
<gene>
    <name evidence="3" type="ORF">MSHOH_2760</name>
</gene>
<evidence type="ECO:0000256" key="1">
    <source>
        <dbReference type="SAM" id="Phobius"/>
    </source>
</evidence>